<keyword evidence="1" id="KW-1133">Transmembrane helix</keyword>
<evidence type="ECO:0008006" key="4">
    <source>
        <dbReference type="Google" id="ProtNLM"/>
    </source>
</evidence>
<evidence type="ECO:0000313" key="2">
    <source>
        <dbReference type="EMBL" id="SCZ85859.1"/>
    </source>
</evidence>
<protein>
    <recommendedName>
        <fullName evidence="4">Transmembrane protein</fullName>
    </recommendedName>
</protein>
<proteinExistence type="predicted"/>
<feature type="transmembrane region" description="Helical" evidence="1">
    <location>
        <begin position="115"/>
        <end position="132"/>
    </location>
</feature>
<keyword evidence="1" id="KW-0812">Transmembrane</keyword>
<reference evidence="2 3" key="1">
    <citation type="submission" date="2016-10" db="EMBL/GenBank/DDBJ databases">
        <authorList>
            <person name="de Groot N.N."/>
        </authorList>
    </citation>
    <scope>NUCLEOTIDE SEQUENCE [LARGE SCALE GENOMIC DNA]</scope>
    <source>
        <strain evidence="2">1</strain>
    </source>
</reference>
<name>A0A1G5SHK1_9PROT</name>
<feature type="transmembrane region" description="Helical" evidence="1">
    <location>
        <begin position="37"/>
        <end position="61"/>
    </location>
</feature>
<keyword evidence="3" id="KW-1185">Reference proteome</keyword>
<organism evidence="2 3">
    <name type="scientific">Nitrosomonas mobilis</name>
    <dbReference type="NCBI Taxonomy" id="51642"/>
    <lineage>
        <taxon>Bacteria</taxon>
        <taxon>Pseudomonadati</taxon>
        <taxon>Pseudomonadota</taxon>
        <taxon>Betaproteobacteria</taxon>
        <taxon>Nitrosomonadales</taxon>
        <taxon>Nitrosomonadaceae</taxon>
        <taxon>Nitrosomonas</taxon>
    </lineage>
</organism>
<dbReference type="AlphaFoldDB" id="A0A1G5SHK1"/>
<evidence type="ECO:0000256" key="1">
    <source>
        <dbReference type="SAM" id="Phobius"/>
    </source>
</evidence>
<dbReference type="Proteomes" id="UP000198729">
    <property type="component" value="Unassembled WGS sequence"/>
</dbReference>
<keyword evidence="1" id="KW-0472">Membrane</keyword>
<gene>
    <name evidence="2" type="ORF">NSMM_410094</name>
</gene>
<sequence>MKEQVSAKVSELVDMGWRPCTSTETTASLTTRGPFNWWLFIIIVILFPIVGGLFYLGFWLATSRATIYVFEKDGEIQISGDAWMVDLQMARREALIQELRQVKEQGFWKVMWPKMLLMAIMFGLWVLLIVWIF</sequence>
<dbReference type="EMBL" id="FMWO01000049">
    <property type="protein sequence ID" value="SCZ85859.1"/>
    <property type="molecule type" value="Genomic_DNA"/>
</dbReference>
<evidence type="ECO:0000313" key="3">
    <source>
        <dbReference type="Proteomes" id="UP000198729"/>
    </source>
</evidence>
<accession>A0A1G5SHK1</accession>